<feature type="transmembrane region" description="Helical" evidence="1">
    <location>
        <begin position="301"/>
        <end position="321"/>
    </location>
</feature>
<evidence type="ECO:0000256" key="1">
    <source>
        <dbReference type="SAM" id="Phobius"/>
    </source>
</evidence>
<dbReference type="EMBL" id="PZPL01000001">
    <property type="protein sequence ID" value="PTL73342.1"/>
    <property type="molecule type" value="Genomic_DNA"/>
</dbReference>
<dbReference type="AlphaFoldDB" id="A0A2T4UUY2"/>
<evidence type="ECO:0000313" key="2">
    <source>
        <dbReference type="EMBL" id="PTL73342.1"/>
    </source>
</evidence>
<feature type="transmembrane region" description="Helical" evidence="1">
    <location>
        <begin position="212"/>
        <end position="230"/>
    </location>
</feature>
<reference evidence="2 3" key="1">
    <citation type="submission" date="2018-03" db="EMBL/GenBank/DDBJ databases">
        <title>Bacteriophage NCPPB3778 and a type I-E CRISPR drive the evolution of the US Biological Select Agent, Rathayibacter toxicus.</title>
        <authorList>
            <person name="Davis E.W.II."/>
            <person name="Tabima J.F."/>
            <person name="Weisberg A.J."/>
            <person name="Dantas Lopes L."/>
            <person name="Wiseman M.S."/>
            <person name="Wiseman M.S."/>
            <person name="Pupko T."/>
            <person name="Belcher M.S."/>
            <person name="Sechler A.J."/>
            <person name="Tancos M.A."/>
            <person name="Schroeder B.K."/>
            <person name="Murray T.D."/>
            <person name="Luster D.G."/>
            <person name="Schneider W.L."/>
            <person name="Rogers E."/>
            <person name="Andreote F.D."/>
            <person name="Grunwald N.J."/>
            <person name="Putnam M.L."/>
            <person name="Chang J.H."/>
        </authorList>
    </citation>
    <scope>NUCLEOTIDE SEQUENCE [LARGE SCALE GENOMIC DNA]</scope>
    <source>
        <strain evidence="2 3">DSM 15933</strain>
    </source>
</reference>
<gene>
    <name evidence="2" type="ORF">C1I63_11100</name>
</gene>
<feature type="transmembrane region" description="Helical" evidence="1">
    <location>
        <begin position="96"/>
        <end position="116"/>
    </location>
</feature>
<evidence type="ECO:0008006" key="4">
    <source>
        <dbReference type="Google" id="ProtNLM"/>
    </source>
</evidence>
<name>A0A2T4UUY2_9MICO</name>
<protein>
    <recommendedName>
        <fullName evidence="4">Glycosyltransferase RgtA/B/C/D-like domain-containing protein</fullName>
    </recommendedName>
</protein>
<feature type="transmembrane region" description="Helical" evidence="1">
    <location>
        <begin position="352"/>
        <end position="369"/>
    </location>
</feature>
<organism evidence="2 3">
    <name type="scientific">Rathayibacter caricis DSM 15933</name>
    <dbReference type="NCBI Taxonomy" id="1328867"/>
    <lineage>
        <taxon>Bacteria</taxon>
        <taxon>Bacillati</taxon>
        <taxon>Actinomycetota</taxon>
        <taxon>Actinomycetes</taxon>
        <taxon>Micrococcales</taxon>
        <taxon>Microbacteriaceae</taxon>
        <taxon>Rathayibacter</taxon>
    </lineage>
</organism>
<feature type="transmembrane region" description="Helical" evidence="1">
    <location>
        <begin position="175"/>
        <end position="205"/>
    </location>
</feature>
<keyword evidence="3" id="KW-1185">Reference proteome</keyword>
<keyword evidence="1" id="KW-1133">Transmembrane helix</keyword>
<proteinExistence type="predicted"/>
<feature type="transmembrane region" description="Helical" evidence="1">
    <location>
        <begin position="274"/>
        <end position="295"/>
    </location>
</feature>
<keyword evidence="1" id="KW-0472">Membrane</keyword>
<sequence>MTTRELSSSTATGRRRPRADTLVFWTLAVAGLVLRILFLLSPGHVFDTDHATVFLMARHVAEGEIPAFFWGQSYGGTLLPITAGAAMVVLGSHVEVLAVVSVLWFLGAAILLRHIVARAGGALAGTTAGLLFWFPGVVILTVSTRDPGFYGPSLVTALGLIAIATAPLTRPYLSWIGAGLLGGLALWSSPMSLALAAPAALWLVLRDIRHPLRPVIGVCAALVAGAPWIVEALRSEGATESLGGGTWKPTFQSVVSLFDSMLPAAFGDAADRTFSAGVGWAAAVLLVVPLIAGLIVRKAGLVLVSVGSVLVVTVLVYGAGLDLAPDSVRYSAFLAPGLAASLGWLVSRWRPLAVAAVIGAVAFTSIGVWDRSDRFTIDTSARFDPALRPVAELLGARGEDHVYGNYWLSATLTASTDEEITVAPLVNRRYPPYEDLAASEDAPVIVVDTGRFNDVELDTSTVLPPRERVELGRYTVYFFSDGFDVFDQPWGLF</sequence>
<accession>A0A2T4UUY2</accession>
<evidence type="ECO:0000313" key="3">
    <source>
        <dbReference type="Proteomes" id="UP000241085"/>
    </source>
</evidence>
<feature type="transmembrane region" description="Helical" evidence="1">
    <location>
        <begin position="21"/>
        <end position="40"/>
    </location>
</feature>
<keyword evidence="1" id="KW-0812">Transmembrane</keyword>
<dbReference type="Proteomes" id="UP000241085">
    <property type="component" value="Unassembled WGS sequence"/>
</dbReference>
<dbReference type="RefSeq" id="WP_107574820.1">
    <property type="nucleotide sequence ID" value="NZ_PZPL01000001.1"/>
</dbReference>
<feature type="transmembrane region" description="Helical" evidence="1">
    <location>
        <begin position="67"/>
        <end position="89"/>
    </location>
</feature>
<feature type="transmembrane region" description="Helical" evidence="1">
    <location>
        <begin position="122"/>
        <end position="142"/>
    </location>
</feature>
<feature type="transmembrane region" description="Helical" evidence="1">
    <location>
        <begin position="149"/>
        <end position="169"/>
    </location>
</feature>
<comment type="caution">
    <text evidence="2">The sequence shown here is derived from an EMBL/GenBank/DDBJ whole genome shotgun (WGS) entry which is preliminary data.</text>
</comment>